<gene>
    <name evidence="2" type="ORF">BJ508DRAFT_19989</name>
</gene>
<dbReference type="AlphaFoldDB" id="A0A3N4IFI1"/>
<name>A0A3N4IFI1_ASCIM</name>
<evidence type="ECO:0000313" key="2">
    <source>
        <dbReference type="EMBL" id="RPA84912.1"/>
    </source>
</evidence>
<dbReference type="EMBL" id="ML119656">
    <property type="protein sequence ID" value="RPA84912.1"/>
    <property type="molecule type" value="Genomic_DNA"/>
</dbReference>
<feature type="compositionally biased region" description="Acidic residues" evidence="1">
    <location>
        <begin position="536"/>
        <end position="549"/>
    </location>
</feature>
<feature type="compositionally biased region" description="Gly residues" evidence="1">
    <location>
        <begin position="550"/>
        <end position="568"/>
    </location>
</feature>
<feature type="region of interest" description="Disordered" evidence="1">
    <location>
        <begin position="352"/>
        <end position="373"/>
    </location>
</feature>
<organism evidence="2 3">
    <name type="scientific">Ascobolus immersus RN42</name>
    <dbReference type="NCBI Taxonomy" id="1160509"/>
    <lineage>
        <taxon>Eukaryota</taxon>
        <taxon>Fungi</taxon>
        <taxon>Dikarya</taxon>
        <taxon>Ascomycota</taxon>
        <taxon>Pezizomycotina</taxon>
        <taxon>Pezizomycetes</taxon>
        <taxon>Pezizales</taxon>
        <taxon>Ascobolaceae</taxon>
        <taxon>Ascobolus</taxon>
    </lineage>
</organism>
<reference evidence="2 3" key="1">
    <citation type="journal article" date="2018" name="Nat. Ecol. Evol.">
        <title>Pezizomycetes genomes reveal the molecular basis of ectomycorrhizal truffle lifestyle.</title>
        <authorList>
            <person name="Murat C."/>
            <person name="Payen T."/>
            <person name="Noel B."/>
            <person name="Kuo A."/>
            <person name="Morin E."/>
            <person name="Chen J."/>
            <person name="Kohler A."/>
            <person name="Krizsan K."/>
            <person name="Balestrini R."/>
            <person name="Da Silva C."/>
            <person name="Montanini B."/>
            <person name="Hainaut M."/>
            <person name="Levati E."/>
            <person name="Barry K.W."/>
            <person name="Belfiori B."/>
            <person name="Cichocki N."/>
            <person name="Clum A."/>
            <person name="Dockter R.B."/>
            <person name="Fauchery L."/>
            <person name="Guy J."/>
            <person name="Iotti M."/>
            <person name="Le Tacon F."/>
            <person name="Lindquist E.A."/>
            <person name="Lipzen A."/>
            <person name="Malagnac F."/>
            <person name="Mello A."/>
            <person name="Molinier V."/>
            <person name="Miyauchi S."/>
            <person name="Poulain J."/>
            <person name="Riccioni C."/>
            <person name="Rubini A."/>
            <person name="Sitrit Y."/>
            <person name="Splivallo R."/>
            <person name="Traeger S."/>
            <person name="Wang M."/>
            <person name="Zifcakova L."/>
            <person name="Wipf D."/>
            <person name="Zambonelli A."/>
            <person name="Paolocci F."/>
            <person name="Nowrousian M."/>
            <person name="Ottonello S."/>
            <person name="Baldrian P."/>
            <person name="Spatafora J.W."/>
            <person name="Henrissat B."/>
            <person name="Nagy L.G."/>
            <person name="Aury J.M."/>
            <person name="Wincker P."/>
            <person name="Grigoriev I.V."/>
            <person name="Bonfante P."/>
            <person name="Martin F.M."/>
        </authorList>
    </citation>
    <scope>NUCLEOTIDE SEQUENCE [LARGE SCALE GENOMIC DNA]</scope>
    <source>
        <strain evidence="2 3">RN42</strain>
    </source>
</reference>
<protein>
    <submittedName>
        <fullName evidence="2">Uncharacterized protein</fullName>
    </submittedName>
</protein>
<evidence type="ECO:0000313" key="3">
    <source>
        <dbReference type="Proteomes" id="UP000275078"/>
    </source>
</evidence>
<evidence type="ECO:0000256" key="1">
    <source>
        <dbReference type="SAM" id="MobiDB-lite"/>
    </source>
</evidence>
<keyword evidence="3" id="KW-1185">Reference proteome</keyword>
<proteinExistence type="predicted"/>
<accession>A0A3N4IFI1</accession>
<feature type="compositionally biased region" description="Basic and acidic residues" evidence="1">
    <location>
        <begin position="625"/>
        <end position="635"/>
    </location>
</feature>
<feature type="compositionally biased region" description="Polar residues" evidence="1">
    <location>
        <begin position="361"/>
        <end position="373"/>
    </location>
</feature>
<dbReference type="Proteomes" id="UP000275078">
    <property type="component" value="Unassembled WGS sequence"/>
</dbReference>
<feature type="region of interest" description="Disordered" evidence="1">
    <location>
        <begin position="536"/>
        <end position="635"/>
    </location>
</feature>
<feature type="region of interest" description="Disordered" evidence="1">
    <location>
        <begin position="97"/>
        <end position="117"/>
    </location>
</feature>
<sequence>MLNVKHNSSSQPVPAGVECFEGGVDEMVRQQQRGRAPGNLGQAGGNGTITSCGVCGSTRCYDDPEYPQVRCLPRVVVLQYANIRQTSAQLYEVPDVKDGGWEEDSVDNTRDGPQPQSPLHCDWGDFHLRSDMLGTDGLYGSRDGGMVIALPRVPVELVIYPGGFAVPSAHLPSGSGNQGHELGTERMENSISLGGYNSYKPRKQERHCGNDCGSKEGPQSCYPVASRGCEGSQVLPQRPLDDCSPHREQSHDRGGNSQRLCSKATAVQERQGSSAIVQHLSSVRTSDQHRGGCWIQTVPGGLCGDGAAAVSSESNGIDDLRSVDACYEHRDTHCRSPMCHLYDDPKRGIDSHWENVGGHDQASQKSSGSLNTSQLDGLGMEDDFVGCETPPEPPLVVYARFPDNHMGPIAFPTLSSASDANDLLASSNPPSHAAYYPYLTDIPHADTLISILQSRGRPPRRLEPFQERNLTKIILGWFEEPKEVVAIFHNLDTFLVAASNGIYELDHDVFTSMRYRGEGGNVVEGDWVEAFAGYDSDDDESAGEVDEGMSEGGLENGAWDGAGEGIEGSDGFVHQVGSSMSMEYAGSEDMEMDRPVRPKISRRKLASPAPQRERSARSLSPRRYRTIDVREDRRQ</sequence>